<comment type="caution">
    <text evidence="2">The sequence shown here is derived from an EMBL/GenBank/DDBJ whole genome shotgun (WGS) entry which is preliminary data.</text>
</comment>
<dbReference type="EMBL" id="JADFTS010000006">
    <property type="protein sequence ID" value="KAF9600809.1"/>
    <property type="molecule type" value="Genomic_DNA"/>
</dbReference>
<organism evidence="2 3">
    <name type="scientific">Coptis chinensis</name>
    <dbReference type="NCBI Taxonomy" id="261450"/>
    <lineage>
        <taxon>Eukaryota</taxon>
        <taxon>Viridiplantae</taxon>
        <taxon>Streptophyta</taxon>
        <taxon>Embryophyta</taxon>
        <taxon>Tracheophyta</taxon>
        <taxon>Spermatophyta</taxon>
        <taxon>Magnoliopsida</taxon>
        <taxon>Ranunculales</taxon>
        <taxon>Ranunculaceae</taxon>
        <taxon>Coptidoideae</taxon>
        <taxon>Coptis</taxon>
    </lineage>
</organism>
<protein>
    <recommendedName>
        <fullName evidence="1">F-box associated beta-propeller type 3 domain-containing protein</fullName>
    </recommendedName>
</protein>
<evidence type="ECO:0000313" key="3">
    <source>
        <dbReference type="Proteomes" id="UP000631114"/>
    </source>
</evidence>
<dbReference type="Pfam" id="PF08268">
    <property type="entry name" value="FBA_3"/>
    <property type="match status" value="1"/>
</dbReference>
<proteinExistence type="predicted"/>
<feature type="domain" description="F-box associated beta-propeller type 3" evidence="1">
    <location>
        <begin position="98"/>
        <end position="378"/>
    </location>
</feature>
<gene>
    <name evidence="2" type="ORF">IFM89_012548</name>
</gene>
<dbReference type="AlphaFoldDB" id="A0A835HJV3"/>
<reference evidence="2 3" key="1">
    <citation type="submission" date="2020-10" db="EMBL/GenBank/DDBJ databases">
        <title>The Coptis chinensis genome and diversification of protoberbering-type alkaloids.</title>
        <authorList>
            <person name="Wang B."/>
            <person name="Shu S."/>
            <person name="Song C."/>
            <person name="Liu Y."/>
        </authorList>
    </citation>
    <scope>NUCLEOTIDE SEQUENCE [LARGE SCALE GENOMIC DNA]</scope>
    <source>
        <strain evidence="2">HL-2020</strain>
        <tissue evidence="2">Leaf</tissue>
    </source>
</reference>
<dbReference type="PANTHER" id="PTHR31672">
    <property type="entry name" value="BNACNNG10540D PROTEIN"/>
    <property type="match status" value="1"/>
</dbReference>
<dbReference type="InterPro" id="IPR050796">
    <property type="entry name" value="SCF_F-box_component"/>
</dbReference>
<evidence type="ECO:0000313" key="2">
    <source>
        <dbReference type="EMBL" id="KAF9600809.1"/>
    </source>
</evidence>
<evidence type="ECO:0000259" key="1">
    <source>
        <dbReference type="Pfam" id="PF08268"/>
    </source>
</evidence>
<dbReference type="PANTHER" id="PTHR31672:SF13">
    <property type="entry name" value="F-BOX PROTEIN CPR30-LIKE"/>
    <property type="match status" value="1"/>
</dbReference>
<dbReference type="InterPro" id="IPR013187">
    <property type="entry name" value="F-box-assoc_dom_typ3"/>
</dbReference>
<accession>A0A835HJV3</accession>
<dbReference type="Proteomes" id="UP000631114">
    <property type="component" value="Unassembled WGS sequence"/>
</dbReference>
<name>A0A835HJV3_9MAGN</name>
<dbReference type="NCBIfam" id="TIGR01640">
    <property type="entry name" value="F_box_assoc_1"/>
    <property type="match status" value="1"/>
</dbReference>
<dbReference type="OrthoDB" id="1306079at2759"/>
<dbReference type="InterPro" id="IPR017451">
    <property type="entry name" value="F-box-assoc_interact_dom"/>
</dbReference>
<sequence length="406" mass="46827">MDITNSCLQGIPMLWTQVSKIFSQNKISGKPLPCDIIADIFARLPAELVYHCVHACKPLRPFMTNPYFIDMQIHQARPSFVFQYFPPPRAPKSKVIVTFTESISKKIVTRSVKVDFCSVWPQRYCFPILYGSCNGIILIKNYSFHSPCDSLLFMWNPITQDQVTVATPLTGHICAFFFHPKSREYTILFYCKSSVEFKFFLLSLTTKSSRQITSYSHPPLCSANPIILYGALHWIVDEYPYEYRHGRFPGCSNVVLVFNMERELFFTMSHPGGRCRGQGEHYRTTYLMEMGGDLCCYQASSLEELVIWIIKDYEKKVWVKMHVFVKGPSKNPCDKRRGLVTVIHRYGDELLICLRKEKLFLYNLREGTFKRVGKKYMAFRVCAVPHVSTLASLNADGLITLQNQSL</sequence>
<keyword evidence="3" id="KW-1185">Reference proteome</keyword>